<dbReference type="AlphaFoldDB" id="A0A8H6MNJ8"/>
<evidence type="ECO:0000313" key="11">
    <source>
        <dbReference type="EMBL" id="KAF6802381.1"/>
    </source>
</evidence>
<feature type="transmembrane region" description="Helical" evidence="10">
    <location>
        <begin position="177"/>
        <end position="200"/>
    </location>
</feature>
<feature type="transmembrane region" description="Helical" evidence="10">
    <location>
        <begin position="233"/>
        <end position="256"/>
    </location>
</feature>
<dbReference type="PANTHER" id="PTHR28097">
    <property type="entry name" value="PHEROMONE A FACTOR RECEPTOR"/>
    <property type="match status" value="1"/>
</dbReference>
<comment type="similarity">
    <text evidence="2">Belongs to the G-protein coupled receptor 4 family.</text>
</comment>
<evidence type="ECO:0000313" key="12">
    <source>
        <dbReference type="Proteomes" id="UP000652219"/>
    </source>
</evidence>
<protein>
    <submittedName>
        <fullName evidence="11">Pheromone receptor 1</fullName>
    </submittedName>
</protein>
<feature type="transmembrane region" description="Helical" evidence="10">
    <location>
        <begin position="297"/>
        <end position="314"/>
    </location>
</feature>
<sequence>MAPISTTLISRSPEVTTPSLTVNLVFRVFLAVLANLSCWVPSRHLHRHGEFAASVLVYSVVISNTLTFINALIWRNDDIQKWWKGNVWCDIHPYIYQPVLSVYTTSIVAIMHNLAQQVGLLRASPLTVLEKRRRMWNQALIIFPLPVIQMAWIYPLTKQRYMIGTLKGCTWISYPSWPFLVFFLLPTPIFALVSGFYSVITFKRYMQIERTTRAALLSSSSAATRANRTRRRLFLMTLCILVPFIPTVLALCFIQIRATIPLRPFDFRHIHPDDKIWPWHSITFYTHDELTFFDLNYNYLAILTVIPIFFFFGLKKDTKETYRRFLVSIYLDRMFPGLRVEASLDGPRPGLEASDGLQIMYVLLPPGWTRIC</sequence>
<comment type="subcellular location">
    <subcellularLocation>
        <location evidence="1">Membrane</location>
        <topology evidence="1">Multi-pass membrane protein</topology>
    </subcellularLocation>
</comment>
<evidence type="ECO:0000256" key="7">
    <source>
        <dbReference type="ARBA" id="ARBA00023136"/>
    </source>
</evidence>
<dbReference type="GO" id="GO:0005886">
    <property type="term" value="C:plasma membrane"/>
    <property type="evidence" value="ECO:0007669"/>
    <property type="project" value="TreeGrafter"/>
</dbReference>
<dbReference type="GO" id="GO:0004932">
    <property type="term" value="F:mating-type factor pheromone receptor activity"/>
    <property type="evidence" value="ECO:0007669"/>
    <property type="project" value="InterPro"/>
</dbReference>
<name>A0A8H6MNJ8_9PEZI</name>
<dbReference type="EMBL" id="WIGN01000274">
    <property type="protein sequence ID" value="KAF6802381.1"/>
    <property type="molecule type" value="Genomic_DNA"/>
</dbReference>
<evidence type="ECO:0000256" key="10">
    <source>
        <dbReference type="SAM" id="Phobius"/>
    </source>
</evidence>
<keyword evidence="8 11" id="KW-0675">Receptor</keyword>
<proteinExistence type="inferred from homology"/>
<dbReference type="Pfam" id="PF02076">
    <property type="entry name" value="STE3"/>
    <property type="match status" value="1"/>
</dbReference>
<keyword evidence="12" id="KW-1185">Reference proteome</keyword>
<dbReference type="Gene3D" id="1.20.1070.10">
    <property type="entry name" value="Rhodopsin 7-helix transmembrane proteins"/>
    <property type="match status" value="1"/>
</dbReference>
<keyword evidence="6" id="KW-0297">G-protein coupled receptor</keyword>
<feature type="transmembrane region" description="Helical" evidence="10">
    <location>
        <begin position="20"/>
        <end position="39"/>
    </location>
</feature>
<dbReference type="Proteomes" id="UP000652219">
    <property type="component" value="Unassembled WGS sequence"/>
</dbReference>
<evidence type="ECO:0000256" key="9">
    <source>
        <dbReference type="ARBA" id="ARBA00023224"/>
    </source>
</evidence>
<dbReference type="PRINTS" id="PR00899">
    <property type="entry name" value="GPCRSTE3"/>
</dbReference>
<evidence type="ECO:0000256" key="8">
    <source>
        <dbReference type="ARBA" id="ARBA00023170"/>
    </source>
</evidence>
<evidence type="ECO:0000256" key="4">
    <source>
        <dbReference type="ARBA" id="ARBA00022692"/>
    </source>
</evidence>
<evidence type="ECO:0000256" key="6">
    <source>
        <dbReference type="ARBA" id="ARBA00023040"/>
    </source>
</evidence>
<keyword evidence="5 10" id="KW-1133">Transmembrane helix</keyword>
<evidence type="ECO:0000256" key="1">
    <source>
        <dbReference type="ARBA" id="ARBA00004141"/>
    </source>
</evidence>
<evidence type="ECO:0000256" key="2">
    <source>
        <dbReference type="ARBA" id="ARBA00011085"/>
    </source>
</evidence>
<keyword evidence="4 10" id="KW-0812">Transmembrane</keyword>
<keyword evidence="9" id="KW-0807">Transducer</keyword>
<reference evidence="11 12" key="1">
    <citation type="journal article" date="2020" name="Phytopathology">
        <title>Genome Sequence Resources of Colletotrichum truncatum, C. plurivorum, C. musicola, and C. sojae: Four Species Pathogenic to Soybean (Glycine max).</title>
        <authorList>
            <person name="Rogerio F."/>
            <person name="Boufleur T.R."/>
            <person name="Ciampi-Guillardi M."/>
            <person name="Sukno S.A."/>
            <person name="Thon M.R."/>
            <person name="Massola Junior N.S."/>
            <person name="Baroncelli R."/>
        </authorList>
    </citation>
    <scope>NUCLEOTIDE SEQUENCE [LARGE SCALE GENOMIC DNA]</scope>
    <source>
        <strain evidence="11 12">LFN0009</strain>
    </source>
</reference>
<evidence type="ECO:0000256" key="3">
    <source>
        <dbReference type="ARBA" id="ARBA00022507"/>
    </source>
</evidence>
<dbReference type="InterPro" id="IPR001499">
    <property type="entry name" value="GPCR_STE3"/>
</dbReference>
<dbReference type="GO" id="GO:0000750">
    <property type="term" value="P:pheromone-dependent signal transduction involved in conjugation with cellular fusion"/>
    <property type="evidence" value="ECO:0007669"/>
    <property type="project" value="TreeGrafter"/>
</dbReference>
<comment type="caution">
    <text evidence="11">The sequence shown here is derived from an EMBL/GenBank/DDBJ whole genome shotgun (WGS) entry which is preliminary data.</text>
</comment>
<organism evidence="11 12">
    <name type="scientific">Colletotrichum sojae</name>
    <dbReference type="NCBI Taxonomy" id="2175907"/>
    <lineage>
        <taxon>Eukaryota</taxon>
        <taxon>Fungi</taxon>
        <taxon>Dikarya</taxon>
        <taxon>Ascomycota</taxon>
        <taxon>Pezizomycotina</taxon>
        <taxon>Sordariomycetes</taxon>
        <taxon>Hypocreomycetidae</taxon>
        <taxon>Glomerellales</taxon>
        <taxon>Glomerellaceae</taxon>
        <taxon>Colletotrichum</taxon>
        <taxon>Colletotrichum orchidearum species complex</taxon>
    </lineage>
</organism>
<feature type="transmembrane region" description="Helical" evidence="10">
    <location>
        <begin position="51"/>
        <end position="74"/>
    </location>
</feature>
<dbReference type="PANTHER" id="PTHR28097:SF1">
    <property type="entry name" value="PHEROMONE A FACTOR RECEPTOR"/>
    <property type="match status" value="1"/>
</dbReference>
<keyword evidence="7 10" id="KW-0472">Membrane</keyword>
<evidence type="ECO:0000256" key="5">
    <source>
        <dbReference type="ARBA" id="ARBA00022989"/>
    </source>
</evidence>
<feature type="transmembrane region" description="Helical" evidence="10">
    <location>
        <begin position="94"/>
        <end position="115"/>
    </location>
</feature>
<gene>
    <name evidence="11" type="ORF">CSOJ01_11630</name>
</gene>
<accession>A0A8H6MNJ8</accession>
<keyword evidence="3" id="KW-0589">Pheromone response</keyword>
<feature type="transmembrane region" description="Helical" evidence="10">
    <location>
        <begin position="136"/>
        <end position="157"/>
    </location>
</feature>